<gene>
    <name evidence="2" type="ORF">F6W96_11000</name>
</gene>
<dbReference type="InterPro" id="IPR049052">
    <property type="entry name" value="nSTAND1"/>
</dbReference>
<dbReference type="RefSeq" id="WP_167486060.1">
    <property type="nucleotide sequence ID" value="NZ_CP046173.1"/>
</dbReference>
<protein>
    <recommendedName>
        <fullName evidence="1">Novel STAND NTPase 1 domain-containing protein</fullName>
    </recommendedName>
</protein>
<evidence type="ECO:0000313" key="3">
    <source>
        <dbReference type="Proteomes" id="UP000500953"/>
    </source>
</evidence>
<feature type="domain" description="Novel STAND NTPase 1" evidence="1">
    <location>
        <begin position="105"/>
        <end position="481"/>
    </location>
</feature>
<organism evidence="2 3">
    <name type="scientific">Nocardia terpenica</name>
    <dbReference type="NCBI Taxonomy" id="455432"/>
    <lineage>
        <taxon>Bacteria</taxon>
        <taxon>Bacillati</taxon>
        <taxon>Actinomycetota</taxon>
        <taxon>Actinomycetes</taxon>
        <taxon>Mycobacteriales</taxon>
        <taxon>Nocardiaceae</taxon>
        <taxon>Nocardia</taxon>
    </lineage>
</organism>
<accession>A0A6G9YZG8</accession>
<dbReference type="InterPro" id="IPR027417">
    <property type="entry name" value="P-loop_NTPase"/>
</dbReference>
<reference evidence="2 3" key="1">
    <citation type="journal article" date="2019" name="ACS Chem. Biol.">
        <title>Identification and Mobilization of a Cryptic Antibiotic Biosynthesis Gene Locus from a Human-Pathogenic Nocardia Isolate.</title>
        <authorList>
            <person name="Herisse M."/>
            <person name="Ishida K."/>
            <person name="Porter J.L."/>
            <person name="Howden B."/>
            <person name="Hertweck C."/>
            <person name="Stinear T.P."/>
            <person name="Pidot S.J."/>
        </authorList>
    </citation>
    <scope>NUCLEOTIDE SEQUENCE [LARGE SCALE GENOMIC DNA]</scope>
    <source>
        <strain evidence="2 3">AUSMDU00012715</strain>
    </source>
</reference>
<sequence length="569" mass="62638">MPECRMPFDADGVEPSHIHSRAQFTAALNAIAGGRTRREIAALAGAPEGTVLGWFAGTIPGLDTPYLAPVLRVCGVAEAKIPAWRAAADRVLRTPTRTPKSVPAPYPGLPPYDSSCAADFFGRDDLIAGLRAAVRNCLDGDGPGIVIVIGESGAGKSSLLLAGLQPGFTDVAVLTPGPQPHAALLRALDTLNSRSDADLVLVVDQCEELWTLAPTGDGVDDALDVRWRQLREDFLAELSGWAGRPRTAVVIGLRADLFGFAAADPFLRRGLDEGRLIPVTPMNRDQLLDVIRAPAGRRGVTVQPALVERLLEELKVTEHGSDGGALPLLCHALQQTWTGATLAGNVLTYEDYFHTGGIKKAVERTAERVYGYLDEHERRVARRIVTRCVVVTEEATARRRVHRGELVWSDTPQSVVDSVIDRFAAARLLTVTESGVQLTHEALVTAWPRLSGWIDTDRVTLQRHRRLGAEAHLWADGGRREQDLLTHGRTDEFQEWADTEDRYKELTVLEREYLAACTAHWAAVTERDRRRVQELAHTVDELGRTVRQRDTTVRALERSERKLLRGSWR</sequence>
<dbReference type="SUPFAM" id="SSF52540">
    <property type="entry name" value="P-loop containing nucleoside triphosphate hydrolases"/>
    <property type="match status" value="1"/>
</dbReference>
<dbReference type="Pfam" id="PF20703">
    <property type="entry name" value="nSTAND1"/>
    <property type="match status" value="1"/>
</dbReference>
<proteinExistence type="predicted"/>
<name>A0A6G9YZG8_9NOCA</name>
<dbReference type="AlphaFoldDB" id="A0A6G9YZG8"/>
<evidence type="ECO:0000259" key="1">
    <source>
        <dbReference type="Pfam" id="PF20703"/>
    </source>
</evidence>
<dbReference type="EMBL" id="CP046173">
    <property type="protein sequence ID" value="QIS18739.1"/>
    <property type="molecule type" value="Genomic_DNA"/>
</dbReference>
<dbReference type="Proteomes" id="UP000500953">
    <property type="component" value="Chromosome"/>
</dbReference>
<evidence type="ECO:0000313" key="2">
    <source>
        <dbReference type="EMBL" id="QIS18739.1"/>
    </source>
</evidence>